<dbReference type="EMBL" id="MHWW01000022">
    <property type="protein sequence ID" value="OHB14433.1"/>
    <property type="molecule type" value="Genomic_DNA"/>
</dbReference>
<proteinExistence type="predicted"/>
<evidence type="ECO:0000313" key="1">
    <source>
        <dbReference type="EMBL" id="OHB14433.1"/>
    </source>
</evidence>
<dbReference type="AlphaFoldDB" id="A0A1G2UYH1"/>
<name>A0A1G2UYH1_9BACT</name>
<comment type="caution">
    <text evidence="1">The sequence shown here is derived from an EMBL/GenBank/DDBJ whole genome shotgun (WGS) entry which is preliminary data.</text>
</comment>
<evidence type="ECO:0000313" key="2">
    <source>
        <dbReference type="Proteomes" id="UP000177697"/>
    </source>
</evidence>
<protein>
    <submittedName>
        <fullName evidence="1">Uncharacterized protein</fullName>
    </submittedName>
</protein>
<sequence length="110" mass="12082">MKFQIDMNGGGLRAFNAMIDFVRSIMLSSIFQCDGLFLDLVFKEENQTLRNSHSGGVAFDRIMFSVESSKTGATLFITLNSPVNGNTPFYTLGEVTATSPSEIFSLLLGR</sequence>
<accession>A0A1G2UYH1</accession>
<gene>
    <name evidence="1" type="ORF">A2431_03590</name>
</gene>
<reference evidence="1 2" key="1">
    <citation type="journal article" date="2016" name="Nat. Commun.">
        <title>Thousands of microbial genomes shed light on interconnected biogeochemical processes in an aquifer system.</title>
        <authorList>
            <person name="Anantharaman K."/>
            <person name="Brown C.T."/>
            <person name="Hug L.A."/>
            <person name="Sharon I."/>
            <person name="Castelle C.J."/>
            <person name="Probst A.J."/>
            <person name="Thomas B.C."/>
            <person name="Singh A."/>
            <person name="Wilkins M.J."/>
            <person name="Karaoz U."/>
            <person name="Brodie E.L."/>
            <person name="Williams K.H."/>
            <person name="Hubbard S.S."/>
            <person name="Banfield J.F."/>
        </authorList>
    </citation>
    <scope>NUCLEOTIDE SEQUENCE [LARGE SCALE GENOMIC DNA]</scope>
</reference>
<organism evidence="1 2">
    <name type="scientific">Candidatus Zambryskibacteria bacterium RIFOXYC1_FULL_39_10</name>
    <dbReference type="NCBI Taxonomy" id="1802779"/>
    <lineage>
        <taxon>Bacteria</taxon>
        <taxon>Candidatus Zambryskiibacteriota</taxon>
    </lineage>
</organism>
<dbReference type="Proteomes" id="UP000177697">
    <property type="component" value="Unassembled WGS sequence"/>
</dbReference>